<dbReference type="SMART" id="SM00487">
    <property type="entry name" value="DEXDc"/>
    <property type="match status" value="1"/>
</dbReference>
<gene>
    <name evidence="10" type="ORF">EDD38_0055</name>
</gene>
<dbReference type="GO" id="GO:0000724">
    <property type="term" value="P:double-strand break repair via homologous recombination"/>
    <property type="evidence" value="ECO:0007669"/>
    <property type="project" value="TreeGrafter"/>
</dbReference>
<comment type="catalytic activity">
    <reaction evidence="6">
        <text>Couples ATP hydrolysis with the unwinding of duplex DNA by translocating in the 3'-5' direction.</text>
        <dbReference type="EC" id="5.6.2.4"/>
    </reaction>
</comment>
<reference evidence="10 11" key="1">
    <citation type="submission" date="2018-11" db="EMBL/GenBank/DDBJ databases">
        <title>Sequencing the genomes of 1000 actinobacteria strains.</title>
        <authorList>
            <person name="Klenk H.-P."/>
        </authorList>
    </citation>
    <scope>NUCLEOTIDE SEQUENCE [LARGE SCALE GENOMIC DNA]</scope>
    <source>
        <strain evidence="10 11">DSM 44781</strain>
    </source>
</reference>
<dbReference type="PANTHER" id="PTHR13710">
    <property type="entry name" value="DNA HELICASE RECQ FAMILY MEMBER"/>
    <property type="match status" value="1"/>
</dbReference>
<dbReference type="PANTHER" id="PTHR13710:SF105">
    <property type="entry name" value="ATP-DEPENDENT DNA HELICASE Q1"/>
    <property type="match status" value="1"/>
</dbReference>
<organism evidence="10 11">
    <name type="scientific">Kitasatospora cineracea</name>
    <dbReference type="NCBI Taxonomy" id="88074"/>
    <lineage>
        <taxon>Bacteria</taxon>
        <taxon>Bacillati</taxon>
        <taxon>Actinomycetota</taxon>
        <taxon>Actinomycetes</taxon>
        <taxon>Kitasatosporales</taxon>
        <taxon>Streptomycetaceae</taxon>
        <taxon>Kitasatospora</taxon>
    </lineage>
</organism>
<dbReference type="PROSITE" id="PS51194">
    <property type="entry name" value="HELICASE_CTER"/>
    <property type="match status" value="1"/>
</dbReference>
<dbReference type="Gene3D" id="3.40.50.300">
    <property type="entry name" value="P-loop containing nucleotide triphosphate hydrolases"/>
    <property type="match status" value="2"/>
</dbReference>
<dbReference type="GO" id="GO:0005524">
    <property type="term" value="F:ATP binding"/>
    <property type="evidence" value="ECO:0007669"/>
    <property type="project" value="UniProtKB-KW"/>
</dbReference>
<dbReference type="AlphaFoldDB" id="A0A3N4REI4"/>
<keyword evidence="3" id="KW-0067">ATP-binding</keyword>
<name>A0A3N4REI4_9ACTN</name>
<dbReference type="SUPFAM" id="SSF52540">
    <property type="entry name" value="P-loop containing nucleoside triphosphate hydrolases"/>
    <property type="match status" value="1"/>
</dbReference>
<comment type="caution">
    <text evidence="10">The sequence shown here is derived from an EMBL/GenBank/DDBJ whole genome shotgun (WGS) entry which is preliminary data.</text>
</comment>
<dbReference type="EMBL" id="RKQG01000001">
    <property type="protein sequence ID" value="RPE31818.1"/>
    <property type="molecule type" value="Genomic_DNA"/>
</dbReference>
<dbReference type="PROSITE" id="PS51192">
    <property type="entry name" value="HELICASE_ATP_BIND_1"/>
    <property type="match status" value="1"/>
</dbReference>
<dbReference type="EC" id="5.6.2.4" evidence="7"/>
<evidence type="ECO:0000256" key="4">
    <source>
        <dbReference type="ARBA" id="ARBA00023125"/>
    </source>
</evidence>
<dbReference type="InterPro" id="IPR027417">
    <property type="entry name" value="P-loop_NTPase"/>
</dbReference>
<evidence type="ECO:0000256" key="2">
    <source>
        <dbReference type="ARBA" id="ARBA00022741"/>
    </source>
</evidence>
<keyword evidence="10" id="KW-0378">Hydrolase</keyword>
<evidence type="ECO:0000256" key="1">
    <source>
        <dbReference type="ARBA" id="ARBA00005446"/>
    </source>
</evidence>
<keyword evidence="10" id="KW-0347">Helicase</keyword>
<dbReference type="InterPro" id="IPR014001">
    <property type="entry name" value="Helicase_ATP-bd"/>
</dbReference>
<dbReference type="InterPro" id="IPR011545">
    <property type="entry name" value="DEAD/DEAH_box_helicase_dom"/>
</dbReference>
<protein>
    <recommendedName>
        <fullName evidence="7">DNA 3'-5' helicase</fullName>
        <ecNumber evidence="7">5.6.2.4</ecNumber>
    </recommendedName>
</protein>
<dbReference type="InterPro" id="IPR001650">
    <property type="entry name" value="Helicase_C-like"/>
</dbReference>
<keyword evidence="11" id="KW-1185">Reference proteome</keyword>
<dbReference type="GO" id="GO:0009378">
    <property type="term" value="F:four-way junction helicase activity"/>
    <property type="evidence" value="ECO:0007669"/>
    <property type="project" value="TreeGrafter"/>
</dbReference>
<dbReference type="Pfam" id="PF00270">
    <property type="entry name" value="DEAD"/>
    <property type="match status" value="1"/>
</dbReference>
<feature type="domain" description="Helicase ATP-binding" evidence="8">
    <location>
        <begin position="173"/>
        <end position="359"/>
    </location>
</feature>
<keyword evidence="4" id="KW-0238">DNA-binding</keyword>
<keyword evidence="5" id="KW-0413">Isomerase</keyword>
<comment type="similarity">
    <text evidence="1">Belongs to the helicase family. RecQ subfamily.</text>
</comment>
<dbReference type="GO" id="GO:0003677">
    <property type="term" value="F:DNA binding"/>
    <property type="evidence" value="ECO:0007669"/>
    <property type="project" value="UniProtKB-KW"/>
</dbReference>
<dbReference type="GO" id="GO:0043138">
    <property type="term" value="F:3'-5' DNA helicase activity"/>
    <property type="evidence" value="ECO:0007669"/>
    <property type="project" value="UniProtKB-EC"/>
</dbReference>
<dbReference type="NCBIfam" id="NF041063">
    <property type="entry name" value="DpdF"/>
    <property type="match status" value="1"/>
</dbReference>
<dbReference type="Proteomes" id="UP000266906">
    <property type="component" value="Unassembled WGS sequence"/>
</dbReference>
<dbReference type="GO" id="GO:0005694">
    <property type="term" value="C:chromosome"/>
    <property type="evidence" value="ECO:0007669"/>
    <property type="project" value="TreeGrafter"/>
</dbReference>
<evidence type="ECO:0000313" key="11">
    <source>
        <dbReference type="Proteomes" id="UP000266906"/>
    </source>
</evidence>
<evidence type="ECO:0000259" key="8">
    <source>
        <dbReference type="PROSITE" id="PS51192"/>
    </source>
</evidence>
<evidence type="ECO:0000256" key="3">
    <source>
        <dbReference type="ARBA" id="ARBA00022840"/>
    </source>
</evidence>
<evidence type="ECO:0000313" key="10">
    <source>
        <dbReference type="EMBL" id="RPE31818.1"/>
    </source>
</evidence>
<dbReference type="RefSeq" id="WP_123816955.1">
    <property type="nucleotide sequence ID" value="NZ_RKQG01000001.1"/>
</dbReference>
<evidence type="ECO:0000259" key="9">
    <source>
        <dbReference type="PROSITE" id="PS51194"/>
    </source>
</evidence>
<evidence type="ECO:0000256" key="7">
    <source>
        <dbReference type="ARBA" id="ARBA00034808"/>
    </source>
</evidence>
<accession>A0A3N4REI4</accession>
<sequence>MSTQFDVVQRVLLGDPAPGRKLTGPHLRLADAWTSGVPGPAISGDIAALLAQVLRHQAGLTGECTHRLKIGLDERGIEATALERAGLTLERFGATQHSVRLGANWQPDWLRGDPRWIDLACAAPGPMVRSDGTSVPTYARSNTGVPIDPAVQRIAPGLDQYRSHSQATAVRTATLSDPASTLHVVLPTGTGKSLVGLAPGLLLGRGTTVVVVPTTALALDQERHLHHRFPDQGLPQELAYYGGRPETERTAISERLREGTQRVLFTSPEALVQSLTTPLRALAESGGLTHLVIDEAHLVRLWGLSFRPEFQLAATLVEELRAVAEEAGQRPPKIILLTATLSRSGLELNEQLFRGKADSMFVGSTYLRTEIRYLLGSTTDEETRIERLIEALHHLPRPTIVYTTKKDSARYIAARLQDAGFARTSVFDGDTGPLERLSILRRWSGHDRPTSIDVVVGTSAFGLGVDQSDVRAVVHACIPFSVDRFYQEVGRAGRDGHAALSLWLPADDDRQEGQKTESTTLIGDGKAWNRWAAMRAHRLEPDNSSESMVLDTAVVPAHNQHASESNQLWNRNTLVLMERAGLITLQRLEPPTSVREPAESEDEWRARLVGVRTANRRCLRVRLRAHVNNLDQPTWEAAVQRTRKQVRNAEEASAARIARLLNGTECWGQVLSEEYSYTDVGPMRASQTVRPVCSGCPAHGSDRPSTFRTPRAIVAEALMPDLGLRVGAGLRTMAAGGRNIIVSYPDGELRANLNALVQVCVRNGVRGIVAPQELLRLTPVRAAAQYAEEGLVAVDLLRTNGLPPSIAVPSLVLHDSTSRPTVSMLAPTSGPLRVVVVPENMHDPGYPNDLIRRIRSPHWNVNDFLRRL</sequence>
<feature type="domain" description="Helicase C-terminal" evidence="9">
    <location>
        <begin position="384"/>
        <end position="545"/>
    </location>
</feature>
<dbReference type="SMART" id="SM00490">
    <property type="entry name" value="HELICc"/>
    <property type="match status" value="1"/>
</dbReference>
<dbReference type="GO" id="GO:0005737">
    <property type="term" value="C:cytoplasm"/>
    <property type="evidence" value="ECO:0007669"/>
    <property type="project" value="TreeGrafter"/>
</dbReference>
<keyword evidence="2" id="KW-0547">Nucleotide-binding</keyword>
<evidence type="ECO:0000256" key="6">
    <source>
        <dbReference type="ARBA" id="ARBA00034617"/>
    </source>
</evidence>
<dbReference type="Pfam" id="PF00271">
    <property type="entry name" value="Helicase_C"/>
    <property type="match status" value="1"/>
</dbReference>
<evidence type="ECO:0000256" key="5">
    <source>
        <dbReference type="ARBA" id="ARBA00023235"/>
    </source>
</evidence>
<proteinExistence type="inferred from homology"/>